<dbReference type="Pfam" id="PF00512">
    <property type="entry name" value="HisKA"/>
    <property type="match status" value="1"/>
</dbReference>
<dbReference type="AlphaFoldDB" id="A0A0S6W9I5"/>
<dbReference type="PANTHER" id="PTHR43047">
    <property type="entry name" value="TWO-COMPONENT HISTIDINE PROTEIN KINASE"/>
    <property type="match status" value="1"/>
</dbReference>
<dbReference type="InterPro" id="IPR003594">
    <property type="entry name" value="HATPase_dom"/>
</dbReference>
<evidence type="ECO:0000256" key="3">
    <source>
        <dbReference type="ARBA" id="ARBA00012438"/>
    </source>
</evidence>
<dbReference type="InterPro" id="IPR011006">
    <property type="entry name" value="CheY-like_superfamily"/>
</dbReference>
<sequence length="662" mass="74012">MSNADLDALDTAIVNKVSQLFSDEIGLKNILPRLIEIIVEYTGAVRGLIVCEEKGQWVVKVVHGSHTTRAGFPESVITYVARTREPVIVEDAARKGQFTTDPYIMTAQTKSVLCLPLSHQRRLVGVLYLENNLLAGIFLPGHLNMLTLLSLLVAISIDYAMFSCTLEQKVHERMAELLSAKEAALKAQHEAEIANQAKSEFLSNMSHELRTPLNAILGYAYILKSNKSSTDQDYASLDIIERSGTLLLSLINDLLDLSRIEAHKFELQFAPFDLHECLRMVASMIQIRAQIKGITFYFEPPFESPLMLLGDENRLSQILLNLLGNAVKFTDHGRVTLKVTHVPKVESGNLKPQTSNLKFEISDTGPGIPAHHLDDIFSPFVQIGNHTRKRKGTGLGLAISRQLVRLMGGELEVASTEGEGSRFWFDISLPEAPTSSTQTTLKSQRIIGYKGARRTIMVADDNLQNRTMLLNLLRPLGFDVMEAVDGQDALKQLHETRNSLPDLIFLDVIMPGIDGFEVARQLRNSSEFKHLKLIFVSANTSLSVQEQAMASGGDDFLAKPLHLKRLLDHLRLHLDIEWEYESSAEADLETQPLIFPPREDLKSLLEFAKGGYITDIRQALTRMKASDPRLLPFVARLEDMASTFQFKQIIEFITNSLSSSRK</sequence>
<dbReference type="PANTHER" id="PTHR43047:SF64">
    <property type="entry name" value="HISTIDINE KINASE CONTAINING CHEY-HOMOLOGOUS RECEIVER DOMAIN AND PAS DOMAIN-RELATED"/>
    <property type="match status" value="1"/>
</dbReference>
<dbReference type="Gene3D" id="3.30.565.10">
    <property type="entry name" value="Histidine kinase-like ATPase, C-terminal domain"/>
    <property type="match status" value="1"/>
</dbReference>
<evidence type="ECO:0000256" key="10">
    <source>
        <dbReference type="ARBA" id="ARBA00022989"/>
    </source>
</evidence>
<dbReference type="STRING" id="1499967.U27_01827"/>
<gene>
    <name evidence="15" type="ORF">U27_01827</name>
</gene>
<feature type="domain" description="Histidine kinase" evidence="13">
    <location>
        <begin position="204"/>
        <end position="431"/>
    </location>
</feature>
<evidence type="ECO:0000256" key="1">
    <source>
        <dbReference type="ARBA" id="ARBA00000085"/>
    </source>
</evidence>
<dbReference type="SUPFAM" id="SSF47384">
    <property type="entry name" value="Homodimeric domain of signal transducing histidine kinase"/>
    <property type="match status" value="1"/>
</dbReference>
<evidence type="ECO:0000256" key="8">
    <source>
        <dbReference type="ARBA" id="ARBA00022777"/>
    </source>
</evidence>
<protein>
    <recommendedName>
        <fullName evidence="3">histidine kinase</fullName>
        <ecNumber evidence="3">2.7.13.3</ecNumber>
    </recommendedName>
</protein>
<dbReference type="InterPro" id="IPR036097">
    <property type="entry name" value="HisK_dim/P_sf"/>
</dbReference>
<dbReference type="Pfam" id="PF00072">
    <property type="entry name" value="Response_reg"/>
    <property type="match status" value="1"/>
</dbReference>
<dbReference type="InterPro" id="IPR004358">
    <property type="entry name" value="Sig_transdc_His_kin-like_C"/>
</dbReference>
<dbReference type="InterPro" id="IPR005467">
    <property type="entry name" value="His_kinase_dom"/>
</dbReference>
<dbReference type="PROSITE" id="PS50109">
    <property type="entry name" value="HIS_KIN"/>
    <property type="match status" value="1"/>
</dbReference>
<dbReference type="SMART" id="SM00387">
    <property type="entry name" value="HATPase_c"/>
    <property type="match status" value="1"/>
</dbReference>
<dbReference type="CDD" id="cd00082">
    <property type="entry name" value="HisKA"/>
    <property type="match status" value="1"/>
</dbReference>
<dbReference type="FunFam" id="1.10.287.130:FF:000004">
    <property type="entry name" value="Ethylene receptor 1"/>
    <property type="match status" value="1"/>
</dbReference>
<evidence type="ECO:0000256" key="9">
    <source>
        <dbReference type="ARBA" id="ARBA00022840"/>
    </source>
</evidence>
<dbReference type="SMART" id="SM00388">
    <property type="entry name" value="HisKA"/>
    <property type="match status" value="1"/>
</dbReference>
<keyword evidence="10" id="KW-1133">Transmembrane helix</keyword>
<evidence type="ECO:0000256" key="2">
    <source>
        <dbReference type="ARBA" id="ARBA00004370"/>
    </source>
</evidence>
<keyword evidence="5" id="KW-0808">Transferase</keyword>
<dbReference type="HOGENOM" id="CLU_000445_114_15_0"/>
<evidence type="ECO:0000256" key="12">
    <source>
        <dbReference type="PROSITE-ProRule" id="PRU00169"/>
    </source>
</evidence>
<name>A0A0S6W9I5_VECG1</name>
<proteinExistence type="predicted"/>
<dbReference type="InterPro" id="IPR036890">
    <property type="entry name" value="HATPase_C_sf"/>
</dbReference>
<dbReference type="InterPro" id="IPR003018">
    <property type="entry name" value="GAF"/>
</dbReference>
<dbReference type="Gene3D" id="3.40.50.2300">
    <property type="match status" value="1"/>
</dbReference>
<dbReference type="SUPFAM" id="SSF52172">
    <property type="entry name" value="CheY-like"/>
    <property type="match status" value="1"/>
</dbReference>
<keyword evidence="7" id="KW-0547">Nucleotide-binding</keyword>
<dbReference type="PRINTS" id="PR00344">
    <property type="entry name" value="BCTRLSENSOR"/>
</dbReference>
<keyword evidence="11" id="KW-0472">Membrane</keyword>
<dbReference type="Gene3D" id="1.10.287.130">
    <property type="match status" value="1"/>
</dbReference>
<dbReference type="GO" id="GO:0016020">
    <property type="term" value="C:membrane"/>
    <property type="evidence" value="ECO:0007669"/>
    <property type="project" value="UniProtKB-SubCell"/>
</dbReference>
<evidence type="ECO:0000256" key="7">
    <source>
        <dbReference type="ARBA" id="ARBA00022741"/>
    </source>
</evidence>
<comment type="catalytic activity">
    <reaction evidence="1">
        <text>ATP + protein L-histidine = ADP + protein N-phospho-L-histidine.</text>
        <dbReference type="EC" id="2.7.13.3"/>
    </reaction>
</comment>
<dbReference type="SMART" id="SM00065">
    <property type="entry name" value="GAF"/>
    <property type="match status" value="1"/>
</dbReference>
<dbReference type="PROSITE" id="PS50110">
    <property type="entry name" value="RESPONSE_REGULATORY"/>
    <property type="match status" value="1"/>
</dbReference>
<evidence type="ECO:0000256" key="5">
    <source>
        <dbReference type="ARBA" id="ARBA00022679"/>
    </source>
</evidence>
<reference evidence="15" key="1">
    <citation type="journal article" date="2015" name="PeerJ">
        <title>First genomic representation of candidate bacterial phylum KSB3 points to enhanced environmental sensing as a trigger of wastewater bulking.</title>
        <authorList>
            <person name="Sekiguchi Y."/>
            <person name="Ohashi A."/>
            <person name="Parks D.H."/>
            <person name="Yamauchi T."/>
            <person name="Tyson G.W."/>
            <person name="Hugenholtz P."/>
        </authorList>
    </citation>
    <scope>NUCLEOTIDE SEQUENCE [LARGE SCALE GENOMIC DNA]</scope>
</reference>
<dbReference type="eggNOG" id="COG2205">
    <property type="taxonomic scope" value="Bacteria"/>
</dbReference>
<dbReference type="FunFam" id="3.30.565.10:FF:000010">
    <property type="entry name" value="Sensor histidine kinase RcsC"/>
    <property type="match status" value="1"/>
</dbReference>
<feature type="modified residue" description="4-aspartylphosphate" evidence="12">
    <location>
        <position position="507"/>
    </location>
</feature>
<dbReference type="EMBL" id="DF820463">
    <property type="protein sequence ID" value="GAK54996.1"/>
    <property type="molecule type" value="Genomic_DNA"/>
</dbReference>
<evidence type="ECO:0000256" key="6">
    <source>
        <dbReference type="ARBA" id="ARBA00022692"/>
    </source>
</evidence>
<dbReference type="SUPFAM" id="SSF55781">
    <property type="entry name" value="GAF domain-like"/>
    <property type="match status" value="1"/>
</dbReference>
<keyword evidence="4 12" id="KW-0597">Phosphoprotein</keyword>
<keyword evidence="9 15" id="KW-0067">ATP-binding</keyword>
<evidence type="ECO:0000256" key="4">
    <source>
        <dbReference type="ARBA" id="ARBA00022553"/>
    </source>
</evidence>
<feature type="domain" description="Response regulatory" evidence="14">
    <location>
        <begin position="455"/>
        <end position="574"/>
    </location>
</feature>
<dbReference type="Gene3D" id="3.30.450.40">
    <property type="match status" value="1"/>
</dbReference>
<evidence type="ECO:0000313" key="16">
    <source>
        <dbReference type="Proteomes" id="UP000030661"/>
    </source>
</evidence>
<keyword evidence="6" id="KW-0812">Transmembrane</keyword>
<dbReference type="SUPFAM" id="SSF55874">
    <property type="entry name" value="ATPase domain of HSP90 chaperone/DNA topoisomerase II/histidine kinase"/>
    <property type="match status" value="1"/>
</dbReference>
<dbReference type="Proteomes" id="UP000030661">
    <property type="component" value="Unassembled WGS sequence"/>
</dbReference>
<dbReference type="SMART" id="SM00448">
    <property type="entry name" value="REC"/>
    <property type="match status" value="1"/>
</dbReference>
<dbReference type="CDD" id="cd16922">
    <property type="entry name" value="HATPase_EvgS-ArcB-TorS-like"/>
    <property type="match status" value="1"/>
</dbReference>
<dbReference type="Pfam" id="PF02518">
    <property type="entry name" value="HATPase_c"/>
    <property type="match status" value="1"/>
</dbReference>
<keyword evidence="16" id="KW-1185">Reference proteome</keyword>
<keyword evidence="8" id="KW-0418">Kinase</keyword>
<evidence type="ECO:0000259" key="14">
    <source>
        <dbReference type="PROSITE" id="PS50110"/>
    </source>
</evidence>
<dbReference type="InterPro" id="IPR029016">
    <property type="entry name" value="GAF-like_dom_sf"/>
</dbReference>
<dbReference type="GO" id="GO:0005524">
    <property type="term" value="F:ATP binding"/>
    <property type="evidence" value="ECO:0007669"/>
    <property type="project" value="UniProtKB-KW"/>
</dbReference>
<dbReference type="GO" id="GO:0000155">
    <property type="term" value="F:phosphorelay sensor kinase activity"/>
    <property type="evidence" value="ECO:0007669"/>
    <property type="project" value="InterPro"/>
</dbReference>
<accession>A0A0S6W9I5</accession>
<dbReference type="InterPro" id="IPR003661">
    <property type="entry name" value="HisK_dim/P_dom"/>
</dbReference>
<comment type="subcellular location">
    <subcellularLocation>
        <location evidence="2">Membrane</location>
    </subcellularLocation>
</comment>
<dbReference type="Pfam" id="PF01590">
    <property type="entry name" value="GAF"/>
    <property type="match status" value="1"/>
</dbReference>
<organism evidence="15">
    <name type="scientific">Vecturithrix granuli</name>
    <dbReference type="NCBI Taxonomy" id="1499967"/>
    <lineage>
        <taxon>Bacteria</taxon>
        <taxon>Candidatus Moduliflexota</taxon>
        <taxon>Candidatus Vecturitrichia</taxon>
        <taxon>Candidatus Vecturitrichales</taxon>
        <taxon>Candidatus Vecturitrichaceae</taxon>
        <taxon>Candidatus Vecturithrix</taxon>
    </lineage>
</organism>
<evidence type="ECO:0000313" key="15">
    <source>
        <dbReference type="EMBL" id="GAK54996.1"/>
    </source>
</evidence>
<dbReference type="EC" id="2.7.13.3" evidence="3"/>
<evidence type="ECO:0000259" key="13">
    <source>
        <dbReference type="PROSITE" id="PS50109"/>
    </source>
</evidence>
<evidence type="ECO:0000256" key="11">
    <source>
        <dbReference type="ARBA" id="ARBA00023136"/>
    </source>
</evidence>
<dbReference type="InterPro" id="IPR001789">
    <property type="entry name" value="Sig_transdc_resp-reg_receiver"/>
</dbReference>